<feature type="region of interest" description="Disordered" evidence="1">
    <location>
        <begin position="144"/>
        <end position="163"/>
    </location>
</feature>
<dbReference type="PANTHER" id="PTHR30441">
    <property type="entry name" value="DUF748 DOMAIN-CONTAINING PROTEIN"/>
    <property type="match status" value="1"/>
</dbReference>
<dbReference type="RefSeq" id="WP_341397299.1">
    <property type="nucleotide sequence ID" value="NZ_JBBUTI010000001.1"/>
</dbReference>
<gene>
    <name evidence="2" type="ORF">AACH00_02185</name>
</gene>
<keyword evidence="3" id="KW-1185">Reference proteome</keyword>
<dbReference type="Pfam" id="PF05359">
    <property type="entry name" value="DUF748"/>
    <property type="match status" value="1"/>
</dbReference>
<dbReference type="PANTHER" id="PTHR30441:SF8">
    <property type="entry name" value="DUF748 DOMAIN-CONTAINING PROTEIN"/>
    <property type="match status" value="1"/>
</dbReference>
<reference evidence="2 3" key="1">
    <citation type="submission" date="2024-04" db="EMBL/GenBank/DDBJ databases">
        <title>Novel species of the genus Ideonella isolated from streams.</title>
        <authorList>
            <person name="Lu H."/>
        </authorList>
    </citation>
    <scope>NUCLEOTIDE SEQUENCE [LARGE SCALE GENOMIC DNA]</scope>
    <source>
        <strain evidence="2 3">LYT19W</strain>
    </source>
</reference>
<evidence type="ECO:0000313" key="2">
    <source>
        <dbReference type="EMBL" id="MEK8045153.1"/>
    </source>
</evidence>
<evidence type="ECO:0000256" key="1">
    <source>
        <dbReference type="SAM" id="MobiDB-lite"/>
    </source>
</evidence>
<name>A0ABU9C079_9BURK</name>
<protein>
    <submittedName>
        <fullName evidence="2">DUF748 domain-containing protein</fullName>
    </submittedName>
</protein>
<dbReference type="Proteomes" id="UP001379945">
    <property type="component" value="Unassembled WGS sequence"/>
</dbReference>
<proteinExistence type="predicted"/>
<organism evidence="2 3">
    <name type="scientific">Ideonella margarita</name>
    <dbReference type="NCBI Taxonomy" id="2984191"/>
    <lineage>
        <taxon>Bacteria</taxon>
        <taxon>Pseudomonadati</taxon>
        <taxon>Pseudomonadota</taxon>
        <taxon>Betaproteobacteria</taxon>
        <taxon>Burkholderiales</taxon>
        <taxon>Sphaerotilaceae</taxon>
        <taxon>Ideonella</taxon>
    </lineage>
</organism>
<dbReference type="InterPro" id="IPR008023">
    <property type="entry name" value="DUF748"/>
</dbReference>
<sequence length="386" mass="40806">MLNPLLSRRALRLAAVPLLIALALWGASIWAQQRLATAVRDALGPRASIGSIEVASFGITVRQLRVAAVPGWPADEELSAEAVHIRPSWRSVLGGSWRLARVKVEGARLVMLRNRQGKLLVVPGLMAKTSATASATTSATASATASATTSAKPTPPPEPAAASGTRLVVDRIDLVDGRLDLFDDSFRPALPKPHHLTFAEVQATLKHLTLTALDEPMQIDMAAKVLGAGRDGQLRLSGDLTPASLDADLDITLQDVDMRLLQPWLLKAADGGVRAGRLDLQLQARVAGRRLEAPGRITLTGLQLASGPGLWNQVGGVSRDAALATLSRDGRIQLDFTLQGRLDDPTFSLNDSLAKRFATGLAEAVGVSVGGVVEGVGRTVRSLFGR</sequence>
<accession>A0ABU9C079</accession>
<comment type="caution">
    <text evidence="2">The sequence shown here is derived from an EMBL/GenBank/DDBJ whole genome shotgun (WGS) entry which is preliminary data.</text>
</comment>
<dbReference type="EMBL" id="JBBUTI010000001">
    <property type="protein sequence ID" value="MEK8045153.1"/>
    <property type="molecule type" value="Genomic_DNA"/>
</dbReference>
<evidence type="ECO:0000313" key="3">
    <source>
        <dbReference type="Proteomes" id="UP001379945"/>
    </source>
</evidence>
<dbReference type="InterPro" id="IPR052894">
    <property type="entry name" value="AsmA-related"/>
</dbReference>